<organism evidence="2 3">
    <name type="scientific">Streptomyces yokosukanensis</name>
    <dbReference type="NCBI Taxonomy" id="67386"/>
    <lineage>
        <taxon>Bacteria</taxon>
        <taxon>Bacillati</taxon>
        <taxon>Actinomycetota</taxon>
        <taxon>Actinomycetes</taxon>
        <taxon>Kitasatosporales</taxon>
        <taxon>Streptomycetaceae</taxon>
        <taxon>Streptomyces</taxon>
    </lineage>
</organism>
<dbReference type="RefSeq" id="WP_067136240.1">
    <property type="nucleotide sequence ID" value="NZ_JBFACD010000058.1"/>
</dbReference>
<evidence type="ECO:0000313" key="2">
    <source>
        <dbReference type="EMBL" id="KUM98330.1"/>
    </source>
</evidence>
<sequence length="182" mass="19483">MSPFLTALIASATILIIILATDLGRRRVTNMRTARSLIAVAIVIALFVHSLPTGGNDISLQLFGIGVGAICGLIAGVLLPAERDSASGQIYTRGGIGYALLWIVLSSSRVVFAYGTEHWFSQGIIKFSIDYKLSGQDVYANAFVFMSLAMVLARTAVLLTRRRKLLAQGNAAVPQTEAVRIS</sequence>
<feature type="transmembrane region" description="Helical" evidence="1">
    <location>
        <begin position="36"/>
        <end position="52"/>
    </location>
</feature>
<evidence type="ECO:0000256" key="1">
    <source>
        <dbReference type="SAM" id="Phobius"/>
    </source>
</evidence>
<feature type="transmembrane region" description="Helical" evidence="1">
    <location>
        <begin position="91"/>
        <end position="112"/>
    </location>
</feature>
<keyword evidence="3" id="KW-1185">Reference proteome</keyword>
<gene>
    <name evidence="2" type="ORF">AQI95_41245</name>
</gene>
<reference evidence="2 3" key="1">
    <citation type="submission" date="2015-10" db="EMBL/GenBank/DDBJ databases">
        <title>Draft genome sequence of Streptomyces yokosukanensis DSM 40224, type strain for the species Streptomyces yokosukanensis.</title>
        <authorList>
            <person name="Ruckert C."/>
            <person name="Winkler A."/>
            <person name="Kalinowski J."/>
            <person name="Kampfer P."/>
            <person name="Glaeser S."/>
        </authorList>
    </citation>
    <scope>NUCLEOTIDE SEQUENCE [LARGE SCALE GENOMIC DNA]</scope>
    <source>
        <strain evidence="2 3">DSM 40224</strain>
    </source>
</reference>
<accession>A0A117PY37</accession>
<dbReference type="Proteomes" id="UP000053127">
    <property type="component" value="Unassembled WGS sequence"/>
</dbReference>
<dbReference type="EMBL" id="LMWN01000078">
    <property type="protein sequence ID" value="KUM98330.1"/>
    <property type="molecule type" value="Genomic_DNA"/>
</dbReference>
<protein>
    <submittedName>
        <fullName evidence="2">Uncharacterized protein</fullName>
    </submittedName>
</protein>
<comment type="caution">
    <text evidence="2">The sequence shown here is derived from an EMBL/GenBank/DDBJ whole genome shotgun (WGS) entry which is preliminary data.</text>
</comment>
<feature type="transmembrane region" description="Helical" evidence="1">
    <location>
        <begin position="138"/>
        <end position="159"/>
    </location>
</feature>
<keyword evidence="1" id="KW-0472">Membrane</keyword>
<feature type="transmembrane region" description="Helical" evidence="1">
    <location>
        <begin position="58"/>
        <end position="79"/>
    </location>
</feature>
<dbReference type="OrthoDB" id="4206595at2"/>
<keyword evidence="1" id="KW-1133">Transmembrane helix</keyword>
<name>A0A117PY37_9ACTN</name>
<feature type="transmembrane region" description="Helical" evidence="1">
    <location>
        <begin position="6"/>
        <end position="24"/>
    </location>
</feature>
<keyword evidence="1" id="KW-0812">Transmembrane</keyword>
<evidence type="ECO:0000313" key="3">
    <source>
        <dbReference type="Proteomes" id="UP000053127"/>
    </source>
</evidence>
<proteinExistence type="predicted"/>
<dbReference type="AlphaFoldDB" id="A0A117PY37"/>